<reference evidence="1" key="1">
    <citation type="submission" date="2020-05" db="EMBL/GenBank/DDBJ databases">
        <title>Large-scale comparative analyses of tick genomes elucidate their genetic diversity and vector capacities.</title>
        <authorList>
            <person name="Jia N."/>
            <person name="Wang J."/>
            <person name="Shi W."/>
            <person name="Du L."/>
            <person name="Sun Y."/>
            <person name="Zhan W."/>
            <person name="Jiang J."/>
            <person name="Wang Q."/>
            <person name="Zhang B."/>
            <person name="Ji P."/>
            <person name="Sakyi L.B."/>
            <person name="Cui X."/>
            <person name="Yuan T."/>
            <person name="Jiang B."/>
            <person name="Yang W."/>
            <person name="Lam T.T.-Y."/>
            <person name="Chang Q."/>
            <person name="Ding S."/>
            <person name="Wang X."/>
            <person name="Zhu J."/>
            <person name="Ruan X."/>
            <person name="Zhao L."/>
            <person name="Wei J."/>
            <person name="Que T."/>
            <person name="Du C."/>
            <person name="Cheng J."/>
            <person name="Dai P."/>
            <person name="Han X."/>
            <person name="Huang E."/>
            <person name="Gao Y."/>
            <person name="Liu J."/>
            <person name="Shao H."/>
            <person name="Ye R."/>
            <person name="Li L."/>
            <person name="Wei W."/>
            <person name="Wang X."/>
            <person name="Wang C."/>
            <person name="Yang T."/>
            <person name="Huo Q."/>
            <person name="Li W."/>
            <person name="Guo W."/>
            <person name="Chen H."/>
            <person name="Zhou L."/>
            <person name="Ni X."/>
            <person name="Tian J."/>
            <person name="Zhou Y."/>
            <person name="Sheng Y."/>
            <person name="Liu T."/>
            <person name="Pan Y."/>
            <person name="Xia L."/>
            <person name="Li J."/>
            <person name="Zhao F."/>
            <person name="Cao W."/>
        </authorList>
    </citation>
    <scope>NUCLEOTIDE SEQUENCE</scope>
    <source>
        <strain evidence="1">Hyas-2018</strain>
    </source>
</reference>
<name>A0ACB7SGE3_HYAAI</name>
<keyword evidence="2" id="KW-1185">Reference proteome</keyword>
<evidence type="ECO:0000313" key="1">
    <source>
        <dbReference type="EMBL" id="KAH6932984.1"/>
    </source>
</evidence>
<accession>A0ACB7SGE3</accession>
<protein>
    <submittedName>
        <fullName evidence="1">Uncharacterized protein</fullName>
    </submittedName>
</protein>
<gene>
    <name evidence="1" type="ORF">HPB50_011240</name>
</gene>
<organism evidence="1 2">
    <name type="scientific">Hyalomma asiaticum</name>
    <name type="common">Tick</name>
    <dbReference type="NCBI Taxonomy" id="266040"/>
    <lineage>
        <taxon>Eukaryota</taxon>
        <taxon>Metazoa</taxon>
        <taxon>Ecdysozoa</taxon>
        <taxon>Arthropoda</taxon>
        <taxon>Chelicerata</taxon>
        <taxon>Arachnida</taxon>
        <taxon>Acari</taxon>
        <taxon>Parasitiformes</taxon>
        <taxon>Ixodida</taxon>
        <taxon>Ixodoidea</taxon>
        <taxon>Ixodidae</taxon>
        <taxon>Hyalomminae</taxon>
        <taxon>Hyalomma</taxon>
    </lineage>
</organism>
<sequence length="423" mass="46778">MVQRTFVYDYMVNAIDRDWKPAQNYRGFAEGINLFDSGNVGKALCHSRDGVCSIKADISYGQQNEPLARAWCQQSTSCEVAVCGLVVRPATSWLGASPDRLVEDSNKIVEMKCPAPQTLTKHGGLTGLFFSDKYDVRYQDDELILSKAGKNRHQGAYGNVGGTMLYKTFNAAPRLARPELHATHDNIDTLPRSCVPYNAFYKEFVELSPVAAAALEEHTRSQSSVVWHVAKCIRLTASNIEKVPKRSKTPCTNAVNPILSSSFSGNAATKHGYKYRKVSPEAVPSVNLPVRPHDAKKQLMLAAKRLRERRVPVRSYQLPQTNIPTDADISSNETLEHDAEGEPMECNAVPDESSGDFIQNTEEIAAEAQELSKEIGIQVDTTSIPFSRGQLVTIAKTIVKATFEMATAFITEATDFMKKELKK</sequence>
<evidence type="ECO:0000313" key="2">
    <source>
        <dbReference type="Proteomes" id="UP000821845"/>
    </source>
</evidence>
<comment type="caution">
    <text evidence="1">The sequence shown here is derived from an EMBL/GenBank/DDBJ whole genome shotgun (WGS) entry which is preliminary data.</text>
</comment>
<proteinExistence type="predicted"/>
<dbReference type="EMBL" id="CM023484">
    <property type="protein sequence ID" value="KAH6932984.1"/>
    <property type="molecule type" value="Genomic_DNA"/>
</dbReference>
<dbReference type="Proteomes" id="UP000821845">
    <property type="component" value="Chromosome 4"/>
</dbReference>